<reference evidence="1 2" key="1">
    <citation type="journal article" date="2016" name="Sci. Rep.">
        <title>Metabolic traits of an uncultured archaeal lineage -MSBL1- from brine pools of the Red Sea.</title>
        <authorList>
            <person name="Mwirichia R."/>
            <person name="Alam I."/>
            <person name="Rashid M."/>
            <person name="Vinu M."/>
            <person name="Ba-Alawi W."/>
            <person name="Anthony Kamau A."/>
            <person name="Kamanda Ngugi D."/>
            <person name="Goker M."/>
            <person name="Klenk H.P."/>
            <person name="Bajic V."/>
            <person name="Stingl U."/>
        </authorList>
    </citation>
    <scope>NUCLEOTIDE SEQUENCE [LARGE SCALE GENOMIC DNA]</scope>
    <source>
        <strain evidence="1">SCGC-AAA259E17</strain>
    </source>
</reference>
<dbReference type="Pfam" id="PF13671">
    <property type="entry name" value="AAA_33"/>
    <property type="match status" value="1"/>
</dbReference>
<proteinExistence type="predicted"/>
<dbReference type="InterPro" id="IPR052648">
    <property type="entry name" value="Ser-tRNA(Sec)_kinase"/>
</dbReference>
<dbReference type="Gene3D" id="3.40.50.300">
    <property type="entry name" value="P-loop containing nucleotide triphosphate hydrolases"/>
    <property type="match status" value="1"/>
</dbReference>
<comment type="caution">
    <text evidence="1">The sequence shown here is derived from an EMBL/GenBank/DDBJ whole genome shotgun (WGS) entry which is preliminary data.</text>
</comment>
<name>A0A133UCY2_9EURY</name>
<dbReference type="EMBL" id="LHXN01000085">
    <property type="protein sequence ID" value="KXA92039.1"/>
    <property type="molecule type" value="Genomic_DNA"/>
</dbReference>
<sequence>MVKMIITFCGIPACGKTTVAEKLVRKLNEFGASHKLLVSDKVSNRVYEKIFRFLRNNIDEVRYLIVDATFYKKKWRSEVQRIARENDEELSTVYLHCDLETSLRRNEQREKKEQVSEKVIRII</sequence>
<dbReference type="AlphaFoldDB" id="A0A133UCY2"/>
<dbReference type="PANTHER" id="PTHR20873">
    <property type="entry name" value="L-SERYL-TRNA(SEC) KINASE"/>
    <property type="match status" value="1"/>
</dbReference>
<organism evidence="1 2">
    <name type="scientific">candidate division MSBL1 archaeon SCGC-AAA259E17</name>
    <dbReference type="NCBI Taxonomy" id="1698263"/>
    <lineage>
        <taxon>Archaea</taxon>
        <taxon>Methanobacteriati</taxon>
        <taxon>Methanobacteriota</taxon>
        <taxon>candidate division MSBL1</taxon>
    </lineage>
</organism>
<keyword evidence="2" id="KW-1185">Reference proteome</keyword>
<dbReference type="PIRSF" id="PIRSF037081">
    <property type="entry name" value="P-loop_All4644_prd"/>
    <property type="match status" value="1"/>
</dbReference>
<dbReference type="SUPFAM" id="SSF52540">
    <property type="entry name" value="P-loop containing nucleoside triphosphate hydrolases"/>
    <property type="match status" value="1"/>
</dbReference>
<protein>
    <recommendedName>
        <fullName evidence="3">Adenylyl-sulfate kinase</fullName>
    </recommendedName>
</protein>
<evidence type="ECO:0000313" key="1">
    <source>
        <dbReference type="EMBL" id="KXA92039.1"/>
    </source>
</evidence>
<dbReference type="InterPro" id="IPR027417">
    <property type="entry name" value="P-loop_NTPase"/>
</dbReference>
<gene>
    <name evidence="1" type="ORF">AKJ64_04190</name>
</gene>
<accession>A0A133UCY2</accession>
<dbReference type="PANTHER" id="PTHR20873:SF0">
    <property type="entry name" value="L-SERYL-TRNA(SEC) KINASE"/>
    <property type="match status" value="1"/>
</dbReference>
<dbReference type="GO" id="GO:0016301">
    <property type="term" value="F:kinase activity"/>
    <property type="evidence" value="ECO:0007669"/>
    <property type="project" value="TreeGrafter"/>
</dbReference>
<dbReference type="GO" id="GO:0000049">
    <property type="term" value="F:tRNA binding"/>
    <property type="evidence" value="ECO:0007669"/>
    <property type="project" value="TreeGrafter"/>
</dbReference>
<evidence type="ECO:0000313" key="2">
    <source>
        <dbReference type="Proteomes" id="UP000070373"/>
    </source>
</evidence>
<evidence type="ECO:0008006" key="3">
    <source>
        <dbReference type="Google" id="ProtNLM"/>
    </source>
</evidence>
<dbReference type="Proteomes" id="UP000070373">
    <property type="component" value="Unassembled WGS sequence"/>
</dbReference>
<dbReference type="InterPro" id="IPR017101">
    <property type="entry name" value="P-loop_ATP/GTP-bd_All4644_prd"/>
</dbReference>